<dbReference type="EMBL" id="JACBZN010000001">
    <property type="protein sequence ID" value="NYI39251.1"/>
    <property type="molecule type" value="Genomic_DNA"/>
</dbReference>
<dbReference type="GO" id="GO:0005615">
    <property type="term" value="C:extracellular space"/>
    <property type="evidence" value="ECO:0007669"/>
    <property type="project" value="TreeGrafter"/>
</dbReference>
<feature type="domain" description="Peptidase M14" evidence="10">
    <location>
        <begin position="94"/>
        <end position="403"/>
    </location>
</feature>
<dbReference type="GO" id="GO:0006508">
    <property type="term" value="P:proteolysis"/>
    <property type="evidence" value="ECO:0007669"/>
    <property type="project" value="UniProtKB-KW"/>
</dbReference>
<name>A0A8I0FW73_9ACTN</name>
<dbReference type="InterPro" id="IPR013783">
    <property type="entry name" value="Ig-like_fold"/>
</dbReference>
<dbReference type="Proteomes" id="UP000587211">
    <property type="component" value="Unassembled WGS sequence"/>
</dbReference>
<evidence type="ECO:0000256" key="8">
    <source>
        <dbReference type="SAM" id="MobiDB-lite"/>
    </source>
</evidence>
<comment type="cofactor">
    <cofactor evidence="1">
        <name>Zn(2+)</name>
        <dbReference type="ChEBI" id="CHEBI:29105"/>
    </cofactor>
</comment>
<dbReference type="SUPFAM" id="SSF53187">
    <property type="entry name" value="Zn-dependent exopeptidases"/>
    <property type="match status" value="1"/>
</dbReference>
<dbReference type="PANTHER" id="PTHR11705:SF143">
    <property type="entry name" value="SLL0236 PROTEIN"/>
    <property type="match status" value="1"/>
</dbReference>
<keyword evidence="13" id="KW-1185">Reference proteome</keyword>
<evidence type="ECO:0000256" key="5">
    <source>
        <dbReference type="ARBA" id="ARBA00022833"/>
    </source>
</evidence>
<evidence type="ECO:0000256" key="3">
    <source>
        <dbReference type="ARBA" id="ARBA00022670"/>
    </source>
</evidence>
<feature type="signal peptide" evidence="9">
    <location>
        <begin position="1"/>
        <end position="27"/>
    </location>
</feature>
<comment type="caution">
    <text evidence="11">The sequence shown here is derived from an EMBL/GenBank/DDBJ whole genome shotgun (WGS) entry which is preliminary data.</text>
</comment>
<evidence type="ECO:0000313" key="12">
    <source>
        <dbReference type="EMBL" id="NYI39251.1"/>
    </source>
</evidence>
<dbReference type="InterPro" id="IPR032109">
    <property type="entry name" value="Big_3_5"/>
</dbReference>
<evidence type="ECO:0000313" key="13">
    <source>
        <dbReference type="Proteomes" id="UP000587211"/>
    </source>
</evidence>
<keyword evidence="9" id="KW-0732">Signal</keyword>
<dbReference type="Pfam" id="PF00246">
    <property type="entry name" value="Peptidase_M14"/>
    <property type="match status" value="1"/>
</dbReference>
<evidence type="ECO:0000313" key="11">
    <source>
        <dbReference type="EMBL" id="MBD1270091.1"/>
    </source>
</evidence>
<gene>
    <name evidence="12" type="ORF">BJ975_002626</name>
    <name evidence="11" type="ORF">IDH50_07605</name>
</gene>
<feature type="region of interest" description="Disordered" evidence="8">
    <location>
        <begin position="21"/>
        <end position="86"/>
    </location>
</feature>
<dbReference type="RefSeq" id="WP_179426697.1">
    <property type="nucleotide sequence ID" value="NZ_BAAAMP010000002.1"/>
</dbReference>
<dbReference type="InterPro" id="IPR000834">
    <property type="entry name" value="Peptidase_M14"/>
</dbReference>
<dbReference type="Gene3D" id="2.60.40.10">
    <property type="entry name" value="Immunoglobulins"/>
    <property type="match status" value="2"/>
</dbReference>
<keyword evidence="3" id="KW-0645">Protease</keyword>
<organism evidence="11 14">
    <name type="scientific">Aeromicrobium tamlense</name>
    <dbReference type="NCBI Taxonomy" id="375541"/>
    <lineage>
        <taxon>Bacteria</taxon>
        <taxon>Bacillati</taxon>
        <taxon>Actinomycetota</taxon>
        <taxon>Actinomycetes</taxon>
        <taxon>Propionibacteriales</taxon>
        <taxon>Nocardioidaceae</taxon>
        <taxon>Aeromicrobium</taxon>
    </lineage>
</organism>
<dbReference type="GO" id="GO:0004181">
    <property type="term" value="F:metallocarboxypeptidase activity"/>
    <property type="evidence" value="ECO:0007669"/>
    <property type="project" value="InterPro"/>
</dbReference>
<dbReference type="SMART" id="SM00631">
    <property type="entry name" value="Zn_pept"/>
    <property type="match status" value="1"/>
</dbReference>
<evidence type="ECO:0000313" key="14">
    <source>
        <dbReference type="Proteomes" id="UP000659061"/>
    </source>
</evidence>
<dbReference type="PANTHER" id="PTHR11705">
    <property type="entry name" value="PROTEASE FAMILY M14 CARBOXYPEPTIDASE A,B"/>
    <property type="match status" value="1"/>
</dbReference>
<protein>
    <submittedName>
        <fullName evidence="11">Ig-like domain repeat protein</fullName>
    </submittedName>
</protein>
<keyword evidence="4" id="KW-0378">Hydrolase</keyword>
<evidence type="ECO:0000256" key="4">
    <source>
        <dbReference type="ARBA" id="ARBA00022801"/>
    </source>
</evidence>
<evidence type="ECO:0000256" key="7">
    <source>
        <dbReference type="PROSITE-ProRule" id="PRU01379"/>
    </source>
</evidence>
<dbReference type="GO" id="GO:0008270">
    <property type="term" value="F:zinc ion binding"/>
    <property type="evidence" value="ECO:0007669"/>
    <property type="project" value="InterPro"/>
</dbReference>
<evidence type="ECO:0000256" key="2">
    <source>
        <dbReference type="ARBA" id="ARBA00005988"/>
    </source>
</evidence>
<sequence length="1075" mass="112816">MRTTRMLATAASVTLLATLLGSPPASAADPAPPGITVRSAPESPNAGSLTAKAARAAAEDDDPEGALPMPSSYPFQPKLKVYPDSTPDAADTGNLIGYDDIAPRLQSLMRASDRISTQIVGESTQGRQLYLVTVTAPEDEHQTAQQTAWRKKIRTNPEAAATDTALKSGYKTPIWISSNIHGNEWEGTDASLDYIEELATAPWNDVKALLRGHRLYFSVVLNPDGRTIGQRPTALNLDANRDMITNTTPESASFVRTAHAVQALYAADFHGYTSVLQIEPCGPPHGDDYEYDLFIPHAYAAALKVERDVVDAEIPGNTYYNVVTGQVVPENTSDDTDHIKIPYRDTPTGWDDFPPIFTAQYAAFTGSVSNTVELPKTRPNGSSQTPASATINVAVAEQTMKSIVDYVKSNDDAMLADQMEFFRRANVGAERVALTQANIADVPGPDQWKPLWNDSDDQTTVQYPRAFVIPVGEGQRSLSDARTLVASLIKHNIAVRRLDAAATLDGTSYPAGSYVVDMSQPNRNLAHALLAPGSDISNKPGILSMYDVSAWSWGHLWGVDVDSVGTTGQGTLPASTKVTTGNADGKVASGKYLTFELAGVNDFRTLNALLEDEIPVSVLADGSAIVAAADAQEALEDAAQEFDVDVDKATSAEIAQLSDEATRGLKDLKIGYTGNQDDLLSLTQLGFDDLQVLTAATITANPALLDGVDVLWLGSALTFNDSQTAGRDAVQAFVNAGGSIVGRAAGAFNTARTFGIFESGTAVAGNNSGNGIVTIDTAGDGVLAPYAQKYAFVYPATWFTGLPESVKVEQRYAEGNPLLAGHWRATNANNGPLNAGGQPAAVSAALPSGAKAFVFGTSPVYRTHTKGGQSQAARALFWAAPEGEGVPAPAPDVATTTTLKVPATATYGKAINASVSVTAPGATKPSGTVEVREGSKVLATRALSGGTATLRISGLKPGTRRLTARFVPAADSGFAASTSAVATVKVAKAATRAGIKAKALGKGRVQVTVTVKSSAGTPTGTVRVKVGSSTKTVTLKNGKATVTLKSAKGKRAVAVRYNGSSLFAPVYRATTVRVR</sequence>
<feature type="active site" description="Proton donor/acceptor" evidence="7">
    <location>
        <position position="373"/>
    </location>
</feature>
<reference evidence="11" key="2">
    <citation type="submission" date="2020-09" db="EMBL/GenBank/DDBJ databases">
        <title>Novel species in genus Aeromicrobium.</title>
        <authorList>
            <person name="Zhang G."/>
        </authorList>
    </citation>
    <scope>NUCLEOTIDE SEQUENCE</scope>
    <source>
        <strain evidence="11">SSW1-57</strain>
    </source>
</reference>
<dbReference type="Gene3D" id="3.40.630.10">
    <property type="entry name" value="Zn peptidases"/>
    <property type="match status" value="1"/>
</dbReference>
<feature type="chain" id="PRO_5034239504" evidence="9">
    <location>
        <begin position="28"/>
        <end position="1075"/>
    </location>
</feature>
<dbReference type="PROSITE" id="PS52035">
    <property type="entry name" value="PEPTIDASE_M14"/>
    <property type="match status" value="1"/>
</dbReference>
<dbReference type="GO" id="GO:0005975">
    <property type="term" value="P:carbohydrate metabolic process"/>
    <property type="evidence" value="ECO:0007669"/>
    <property type="project" value="UniProtKB-ARBA"/>
</dbReference>
<evidence type="ECO:0000256" key="1">
    <source>
        <dbReference type="ARBA" id="ARBA00001947"/>
    </source>
</evidence>
<keyword evidence="6" id="KW-0482">Metalloprotease</keyword>
<dbReference type="Pfam" id="PF16640">
    <property type="entry name" value="Big_3_5"/>
    <property type="match status" value="2"/>
</dbReference>
<dbReference type="Proteomes" id="UP000659061">
    <property type="component" value="Unassembled WGS sequence"/>
</dbReference>
<accession>A0A8I0FW73</accession>
<proteinExistence type="inferred from homology"/>
<comment type="similarity">
    <text evidence="2 7">Belongs to the peptidase M14 family.</text>
</comment>
<dbReference type="EMBL" id="JACWMT010000001">
    <property type="protein sequence ID" value="MBD1270091.1"/>
    <property type="molecule type" value="Genomic_DNA"/>
</dbReference>
<evidence type="ECO:0000256" key="6">
    <source>
        <dbReference type="ARBA" id="ARBA00023049"/>
    </source>
</evidence>
<reference evidence="12 13" key="1">
    <citation type="submission" date="2020-07" db="EMBL/GenBank/DDBJ databases">
        <title>Sequencing the genomes of 1000 actinobacteria strains.</title>
        <authorList>
            <person name="Klenk H.-P."/>
        </authorList>
    </citation>
    <scope>NUCLEOTIDE SEQUENCE [LARGE SCALE GENOMIC DNA]</scope>
    <source>
        <strain evidence="12 13">DSM 19087</strain>
    </source>
</reference>
<dbReference type="AlphaFoldDB" id="A0A8I0FW73"/>
<keyword evidence="5" id="KW-0862">Zinc</keyword>
<evidence type="ECO:0000259" key="10">
    <source>
        <dbReference type="PROSITE" id="PS52035"/>
    </source>
</evidence>
<evidence type="ECO:0000256" key="9">
    <source>
        <dbReference type="SAM" id="SignalP"/>
    </source>
</evidence>